<organism evidence="2 3">
    <name type="scientific">Zopfia rhizophila CBS 207.26</name>
    <dbReference type="NCBI Taxonomy" id="1314779"/>
    <lineage>
        <taxon>Eukaryota</taxon>
        <taxon>Fungi</taxon>
        <taxon>Dikarya</taxon>
        <taxon>Ascomycota</taxon>
        <taxon>Pezizomycotina</taxon>
        <taxon>Dothideomycetes</taxon>
        <taxon>Dothideomycetes incertae sedis</taxon>
        <taxon>Zopfiaceae</taxon>
        <taxon>Zopfia</taxon>
    </lineage>
</organism>
<feature type="domain" description="Azaphilone pigments biosynthesis cluster protein L N-terminal" evidence="1">
    <location>
        <begin position="2"/>
        <end position="184"/>
    </location>
</feature>
<dbReference type="AlphaFoldDB" id="A0A6A6EER8"/>
<evidence type="ECO:0000259" key="1">
    <source>
        <dbReference type="Pfam" id="PF17111"/>
    </source>
</evidence>
<accession>A0A6A6EER8</accession>
<dbReference type="InterPro" id="IPR031348">
    <property type="entry name" value="PigL_N"/>
</dbReference>
<proteinExistence type="predicted"/>
<evidence type="ECO:0000313" key="2">
    <source>
        <dbReference type="EMBL" id="KAF2189128.1"/>
    </source>
</evidence>
<keyword evidence="3" id="KW-1185">Reference proteome</keyword>
<gene>
    <name evidence="2" type="ORF">K469DRAFT_626006</name>
</gene>
<reference evidence="2" key="1">
    <citation type="journal article" date="2020" name="Stud. Mycol.">
        <title>101 Dothideomycetes genomes: a test case for predicting lifestyles and emergence of pathogens.</title>
        <authorList>
            <person name="Haridas S."/>
            <person name="Albert R."/>
            <person name="Binder M."/>
            <person name="Bloem J."/>
            <person name="Labutti K."/>
            <person name="Salamov A."/>
            <person name="Andreopoulos B."/>
            <person name="Baker S."/>
            <person name="Barry K."/>
            <person name="Bills G."/>
            <person name="Bluhm B."/>
            <person name="Cannon C."/>
            <person name="Castanera R."/>
            <person name="Culley D."/>
            <person name="Daum C."/>
            <person name="Ezra D."/>
            <person name="Gonzalez J."/>
            <person name="Henrissat B."/>
            <person name="Kuo A."/>
            <person name="Liang C."/>
            <person name="Lipzen A."/>
            <person name="Lutzoni F."/>
            <person name="Magnuson J."/>
            <person name="Mondo S."/>
            <person name="Nolan M."/>
            <person name="Ohm R."/>
            <person name="Pangilinan J."/>
            <person name="Park H.-J."/>
            <person name="Ramirez L."/>
            <person name="Alfaro M."/>
            <person name="Sun H."/>
            <person name="Tritt A."/>
            <person name="Yoshinaga Y."/>
            <person name="Zwiers L.-H."/>
            <person name="Turgeon B."/>
            <person name="Goodwin S."/>
            <person name="Spatafora J."/>
            <person name="Crous P."/>
            <person name="Grigoriev I."/>
        </authorList>
    </citation>
    <scope>NUCLEOTIDE SEQUENCE</scope>
    <source>
        <strain evidence="2">CBS 207.26</strain>
    </source>
</reference>
<protein>
    <recommendedName>
        <fullName evidence="1">Azaphilone pigments biosynthesis cluster protein L N-terminal domain-containing protein</fullName>
    </recommendedName>
</protein>
<sequence length="193" mass="21334">MADPLSIAASVVGVTVPALHGTRLLLDDLQKIKDAPETVQRLKDDVRSVDMALTSLRAVKNQDWEPLGASVAEEAKTTISTCTGACDLFRTDLHHWTRHSDGKLTWQDRANVGFFKQGEIRTMSEQLQNCKVTISSVVGIVTLYSSIRHTHITEEIKKTISTKRIKIKGAIGTADEQLVALENRVKELKLSTD</sequence>
<dbReference type="EMBL" id="ML994621">
    <property type="protein sequence ID" value="KAF2189128.1"/>
    <property type="molecule type" value="Genomic_DNA"/>
</dbReference>
<dbReference type="OrthoDB" id="432483at2759"/>
<dbReference type="Pfam" id="PF17111">
    <property type="entry name" value="PigL_N"/>
    <property type="match status" value="1"/>
</dbReference>
<dbReference type="Proteomes" id="UP000800200">
    <property type="component" value="Unassembled WGS sequence"/>
</dbReference>
<name>A0A6A6EER8_9PEZI</name>
<evidence type="ECO:0000313" key="3">
    <source>
        <dbReference type="Proteomes" id="UP000800200"/>
    </source>
</evidence>